<feature type="compositionally biased region" description="Polar residues" evidence="1">
    <location>
        <begin position="85"/>
        <end position="97"/>
    </location>
</feature>
<organism evidence="2 3">
    <name type="scientific">Chara braunii</name>
    <name type="common">Braun's stonewort</name>
    <dbReference type="NCBI Taxonomy" id="69332"/>
    <lineage>
        <taxon>Eukaryota</taxon>
        <taxon>Viridiplantae</taxon>
        <taxon>Streptophyta</taxon>
        <taxon>Charophyceae</taxon>
        <taxon>Charales</taxon>
        <taxon>Characeae</taxon>
        <taxon>Chara</taxon>
    </lineage>
</organism>
<dbReference type="AlphaFoldDB" id="A0A388JSQ1"/>
<gene>
    <name evidence="2" type="ORF">CBR_g15949</name>
</gene>
<feature type="region of interest" description="Disordered" evidence="1">
    <location>
        <begin position="1"/>
        <end position="98"/>
    </location>
</feature>
<feature type="compositionally biased region" description="Polar residues" evidence="1">
    <location>
        <begin position="181"/>
        <end position="193"/>
    </location>
</feature>
<name>A0A388JSQ1_CHABU</name>
<feature type="compositionally biased region" description="Polar residues" evidence="1">
    <location>
        <begin position="154"/>
        <end position="172"/>
    </location>
</feature>
<dbReference type="Gramene" id="GBG60826">
    <property type="protein sequence ID" value="GBG60826"/>
    <property type="gene ID" value="CBR_g15949"/>
</dbReference>
<dbReference type="Proteomes" id="UP000265515">
    <property type="component" value="Unassembled WGS sequence"/>
</dbReference>
<evidence type="ECO:0000313" key="3">
    <source>
        <dbReference type="Proteomes" id="UP000265515"/>
    </source>
</evidence>
<comment type="caution">
    <text evidence="2">The sequence shown here is derived from an EMBL/GenBank/DDBJ whole genome shotgun (WGS) entry which is preliminary data.</text>
</comment>
<proteinExistence type="predicted"/>
<protein>
    <submittedName>
        <fullName evidence="2">Uncharacterized protein</fullName>
    </submittedName>
</protein>
<dbReference type="EMBL" id="BFEA01000015">
    <property type="protein sequence ID" value="GBG60826.1"/>
    <property type="molecule type" value="Genomic_DNA"/>
</dbReference>
<reference evidence="2 3" key="1">
    <citation type="journal article" date="2018" name="Cell">
        <title>The Chara Genome: Secondary Complexity and Implications for Plant Terrestrialization.</title>
        <authorList>
            <person name="Nishiyama T."/>
            <person name="Sakayama H."/>
            <person name="Vries J.D."/>
            <person name="Buschmann H."/>
            <person name="Saint-Marcoux D."/>
            <person name="Ullrich K.K."/>
            <person name="Haas F.B."/>
            <person name="Vanderstraeten L."/>
            <person name="Becker D."/>
            <person name="Lang D."/>
            <person name="Vosolsobe S."/>
            <person name="Rombauts S."/>
            <person name="Wilhelmsson P.K.I."/>
            <person name="Janitza P."/>
            <person name="Kern R."/>
            <person name="Heyl A."/>
            <person name="Rumpler F."/>
            <person name="Villalobos L.I.A.C."/>
            <person name="Clay J.M."/>
            <person name="Skokan R."/>
            <person name="Toyoda A."/>
            <person name="Suzuki Y."/>
            <person name="Kagoshima H."/>
            <person name="Schijlen E."/>
            <person name="Tajeshwar N."/>
            <person name="Catarino B."/>
            <person name="Hetherington A.J."/>
            <person name="Saltykova A."/>
            <person name="Bonnot C."/>
            <person name="Breuninger H."/>
            <person name="Symeonidi A."/>
            <person name="Radhakrishnan G.V."/>
            <person name="Van Nieuwerburgh F."/>
            <person name="Deforce D."/>
            <person name="Chang C."/>
            <person name="Karol K.G."/>
            <person name="Hedrich R."/>
            <person name="Ulvskov P."/>
            <person name="Glockner G."/>
            <person name="Delwiche C.F."/>
            <person name="Petrasek J."/>
            <person name="Van de Peer Y."/>
            <person name="Friml J."/>
            <person name="Beilby M."/>
            <person name="Dolan L."/>
            <person name="Kohara Y."/>
            <person name="Sugano S."/>
            <person name="Fujiyama A."/>
            <person name="Delaux P.-M."/>
            <person name="Quint M."/>
            <person name="TheiBen G."/>
            <person name="Hagemann M."/>
            <person name="Harholt J."/>
            <person name="Dunand C."/>
            <person name="Zachgo S."/>
            <person name="Langdale J."/>
            <person name="Maumus F."/>
            <person name="Straeten D.V.D."/>
            <person name="Gould S.B."/>
            <person name="Rensing S.A."/>
        </authorList>
    </citation>
    <scope>NUCLEOTIDE SEQUENCE [LARGE SCALE GENOMIC DNA]</scope>
    <source>
        <strain evidence="2 3">S276</strain>
    </source>
</reference>
<feature type="region of interest" description="Disordered" evidence="1">
    <location>
        <begin position="136"/>
        <end position="214"/>
    </location>
</feature>
<accession>A0A388JSQ1</accession>
<evidence type="ECO:0000313" key="2">
    <source>
        <dbReference type="EMBL" id="GBG60826.1"/>
    </source>
</evidence>
<sequence>MEGRQVMCWSAGDQGSGQRAGQSPSRTSRPSERSGYAHLPPHLQPLPDTSDEEEEERRSLTVPLGSGSTKEWAATELCGSRGDSHGQSYSELLQQGLSGDEGDGGINLSFGLCSGRSSAASQTVIINNHAEDDGGQVTAVARSSKSPAPIWEVSGNNRDPSRQQYRTLSVSRGASARPLWMQSSSPLSANSTAGRRRAECREMGRGDMRSLSLK</sequence>
<keyword evidence="3" id="KW-1185">Reference proteome</keyword>
<feature type="compositionally biased region" description="Basic and acidic residues" evidence="1">
    <location>
        <begin position="196"/>
        <end position="208"/>
    </location>
</feature>
<evidence type="ECO:0000256" key="1">
    <source>
        <dbReference type="SAM" id="MobiDB-lite"/>
    </source>
</evidence>